<feature type="region of interest" description="Disordered" evidence="7">
    <location>
        <begin position="99"/>
        <end position="167"/>
    </location>
</feature>
<evidence type="ECO:0000313" key="10">
    <source>
        <dbReference type="Proteomes" id="UP001202328"/>
    </source>
</evidence>
<keyword evidence="5 6" id="KW-0408">Iron</keyword>
<dbReference type="GO" id="GO:0008198">
    <property type="term" value="F:ferrous iron binding"/>
    <property type="evidence" value="ECO:0007669"/>
    <property type="project" value="TreeGrafter"/>
</dbReference>
<dbReference type="InterPro" id="IPR027450">
    <property type="entry name" value="AlkB-like"/>
</dbReference>
<dbReference type="GO" id="GO:0035515">
    <property type="term" value="F:oxidative RNA demethylase activity"/>
    <property type="evidence" value="ECO:0007669"/>
    <property type="project" value="TreeGrafter"/>
</dbReference>
<evidence type="ECO:0000256" key="5">
    <source>
        <dbReference type="ARBA" id="ARBA00023004"/>
    </source>
</evidence>
<feature type="compositionally biased region" description="Polar residues" evidence="7">
    <location>
        <begin position="105"/>
        <end position="116"/>
    </location>
</feature>
<evidence type="ECO:0000259" key="8">
    <source>
        <dbReference type="PROSITE" id="PS51471"/>
    </source>
</evidence>
<dbReference type="InterPro" id="IPR004574">
    <property type="entry name" value="Alkb"/>
</dbReference>
<evidence type="ECO:0000313" key="9">
    <source>
        <dbReference type="EMBL" id="KAI3911306.1"/>
    </source>
</evidence>
<dbReference type="GO" id="GO:0005737">
    <property type="term" value="C:cytoplasm"/>
    <property type="evidence" value="ECO:0007669"/>
    <property type="project" value="TreeGrafter"/>
</dbReference>
<dbReference type="GO" id="GO:0035516">
    <property type="term" value="F:broad specificity oxidative DNA demethylase activity"/>
    <property type="evidence" value="ECO:0007669"/>
    <property type="project" value="TreeGrafter"/>
</dbReference>
<feature type="domain" description="Fe2OG dioxygenase" evidence="8">
    <location>
        <begin position="321"/>
        <end position="431"/>
    </location>
</feature>
<dbReference type="EMBL" id="JAJJMB010010045">
    <property type="protein sequence ID" value="KAI3911306.1"/>
    <property type="molecule type" value="Genomic_DNA"/>
</dbReference>
<feature type="binding site" evidence="6">
    <location>
        <position position="339"/>
    </location>
    <ligand>
        <name>Fe cation</name>
        <dbReference type="ChEBI" id="CHEBI:24875"/>
        <note>catalytic</note>
    </ligand>
</feature>
<evidence type="ECO:0000256" key="1">
    <source>
        <dbReference type="ARBA" id="ARBA00007879"/>
    </source>
</evidence>
<feature type="binding site" evidence="6">
    <location>
        <position position="399"/>
    </location>
    <ligand>
        <name>Fe cation</name>
        <dbReference type="ChEBI" id="CHEBI:24875"/>
        <note>catalytic</note>
    </ligand>
</feature>
<feature type="compositionally biased region" description="Basic residues" evidence="7">
    <location>
        <begin position="1"/>
        <end position="13"/>
    </location>
</feature>
<protein>
    <recommendedName>
        <fullName evidence="8">Fe2OG dioxygenase domain-containing protein</fullName>
    </recommendedName>
</protein>
<dbReference type="InterPro" id="IPR005123">
    <property type="entry name" value="Oxoglu/Fe-dep_dioxygenase_dom"/>
</dbReference>
<evidence type="ECO:0000256" key="6">
    <source>
        <dbReference type="PIRSR" id="PIRSR604574-2"/>
    </source>
</evidence>
<feature type="compositionally biased region" description="Polar residues" evidence="7">
    <location>
        <begin position="33"/>
        <end position="45"/>
    </location>
</feature>
<dbReference type="PANTHER" id="PTHR16557:SF2">
    <property type="entry name" value="NUCLEIC ACID DIOXYGENASE ALKBH1"/>
    <property type="match status" value="1"/>
</dbReference>
<dbReference type="PROSITE" id="PS51471">
    <property type="entry name" value="FE2OG_OXY"/>
    <property type="match status" value="1"/>
</dbReference>
<feature type="binding site" evidence="6">
    <location>
        <position position="341"/>
    </location>
    <ligand>
        <name>Fe cation</name>
        <dbReference type="ChEBI" id="CHEBI:24875"/>
        <note>catalytic</note>
    </ligand>
</feature>
<dbReference type="InterPro" id="IPR037151">
    <property type="entry name" value="AlkB-like_sf"/>
</dbReference>
<dbReference type="Pfam" id="PF13532">
    <property type="entry name" value="2OG-FeII_Oxy_2"/>
    <property type="match status" value="1"/>
</dbReference>
<feature type="region of interest" description="Disordered" evidence="7">
    <location>
        <begin position="1"/>
        <end position="81"/>
    </location>
</feature>
<dbReference type="PANTHER" id="PTHR16557">
    <property type="entry name" value="ALKYLATED DNA REPAIR PROTEIN ALKB-RELATED"/>
    <property type="match status" value="1"/>
</dbReference>
<comment type="similarity">
    <text evidence="1">Belongs to the alkB family.</text>
</comment>
<organism evidence="9 10">
    <name type="scientific">Papaver atlanticum</name>
    <dbReference type="NCBI Taxonomy" id="357466"/>
    <lineage>
        <taxon>Eukaryota</taxon>
        <taxon>Viridiplantae</taxon>
        <taxon>Streptophyta</taxon>
        <taxon>Embryophyta</taxon>
        <taxon>Tracheophyta</taxon>
        <taxon>Spermatophyta</taxon>
        <taxon>Magnoliopsida</taxon>
        <taxon>Ranunculales</taxon>
        <taxon>Papaveraceae</taxon>
        <taxon>Papaveroideae</taxon>
        <taxon>Papaver</taxon>
    </lineage>
</organism>
<keyword evidence="3" id="KW-0223">Dioxygenase</keyword>
<accession>A0AAD4SMX4</accession>
<dbReference type="SUPFAM" id="SSF51197">
    <property type="entry name" value="Clavaminate synthase-like"/>
    <property type="match status" value="1"/>
</dbReference>
<evidence type="ECO:0000256" key="2">
    <source>
        <dbReference type="ARBA" id="ARBA00022723"/>
    </source>
</evidence>
<evidence type="ECO:0000256" key="7">
    <source>
        <dbReference type="SAM" id="MobiDB-lite"/>
    </source>
</evidence>
<keyword evidence="10" id="KW-1185">Reference proteome</keyword>
<keyword evidence="2 6" id="KW-0479">Metal-binding</keyword>
<evidence type="ECO:0000256" key="3">
    <source>
        <dbReference type="ARBA" id="ARBA00022964"/>
    </source>
</evidence>
<keyword evidence="4" id="KW-0560">Oxidoreductase</keyword>
<reference evidence="9" key="1">
    <citation type="submission" date="2022-04" db="EMBL/GenBank/DDBJ databases">
        <title>A functionally conserved STORR gene fusion in Papaver species that diverged 16.8 million years ago.</title>
        <authorList>
            <person name="Catania T."/>
        </authorList>
    </citation>
    <scope>NUCLEOTIDE SEQUENCE</scope>
    <source>
        <strain evidence="9">S-188037</strain>
    </source>
</reference>
<dbReference type="Proteomes" id="UP001202328">
    <property type="component" value="Unassembled WGS sequence"/>
</dbReference>
<dbReference type="AlphaFoldDB" id="A0AAD4SMX4"/>
<dbReference type="Gene3D" id="2.60.120.590">
    <property type="entry name" value="Alpha-ketoglutarate-dependent dioxygenase AlkB-like"/>
    <property type="match status" value="1"/>
</dbReference>
<evidence type="ECO:0000256" key="4">
    <source>
        <dbReference type="ARBA" id="ARBA00023002"/>
    </source>
</evidence>
<proteinExistence type="inferred from homology"/>
<sequence>MNHPRQRGGKSNRGRPGGSQNTQWVPCNKKVDTSSTSKHNSSCTDGNPLHGETTPENVGRKVSEDSAENEQLSNSERHQHIGGLTANSVPEVHHDRFSMVDPSATKGQGSCSNSWDSLKGSAGNERLSSAKRHQSPKTTSFSVPVSEADNLCNTGNHQNVPEKPENKIPGVRLDICKVKSAGVVALKPSVFAKNREQRKASLQKSSEILRPGMVLLKNHINHADQMKIIKVCRDLGVGAGGFYRPCFENGGKMNLQMMCLGINWDPERKVYDSRQSVDDAIPPGIPDEFKQIVKRAVTESHALIKEKHKKCNPEDVIPSMQPDICIINFYSKTGTLGLHKDKDETEESLDKGLPVVSISIGDSAEFLYGDHGDLEGANKVILESGDVLIFGGKSRHIFHGVKSILPDTAPKALVAEANLHPGRLNLTFRKY</sequence>
<comment type="cofactor">
    <cofactor evidence="6">
        <name>Fe(2+)</name>
        <dbReference type="ChEBI" id="CHEBI:29033"/>
    </cofactor>
    <text evidence="6">Binds 1 Fe(2+) ion per subunit.</text>
</comment>
<gene>
    <name evidence="9" type="ORF">MKW98_010193</name>
</gene>
<comment type="caution">
    <text evidence="9">The sequence shown here is derived from an EMBL/GenBank/DDBJ whole genome shotgun (WGS) entry which is preliminary data.</text>
</comment>
<name>A0AAD4SMX4_9MAGN</name>
<dbReference type="GO" id="GO:0035513">
    <property type="term" value="P:oxidative RNA demethylation"/>
    <property type="evidence" value="ECO:0007669"/>
    <property type="project" value="TreeGrafter"/>
</dbReference>